<dbReference type="GO" id="GO:0016787">
    <property type="term" value="F:hydrolase activity"/>
    <property type="evidence" value="ECO:0007669"/>
    <property type="project" value="UniProtKB-KW"/>
</dbReference>
<comment type="caution">
    <text evidence="4">The sequence shown here is derived from an EMBL/GenBank/DDBJ whole genome shotgun (WGS) entry which is preliminary data.</text>
</comment>
<keyword evidence="1" id="KW-0547">Nucleotide-binding</keyword>
<keyword evidence="1" id="KW-0227">DNA damage</keyword>
<keyword evidence="1" id="KW-0067">ATP-binding</keyword>
<keyword evidence="1" id="KW-0378">Hydrolase</keyword>
<dbReference type="GO" id="GO:0006310">
    <property type="term" value="P:DNA recombination"/>
    <property type="evidence" value="ECO:0007669"/>
    <property type="project" value="UniProtKB-KW"/>
</dbReference>
<reference evidence="4" key="1">
    <citation type="submission" date="2020-03" db="EMBL/GenBank/DDBJ databases">
        <title>Hybrid Assembly of Korean Phytophthora infestans isolates.</title>
        <authorList>
            <person name="Prokchorchik M."/>
            <person name="Lee Y."/>
            <person name="Seo J."/>
            <person name="Cho J.-H."/>
            <person name="Park Y.-E."/>
            <person name="Jang D.-C."/>
            <person name="Im J.-S."/>
            <person name="Choi J.-G."/>
            <person name="Park H.-J."/>
            <person name="Lee G.-B."/>
            <person name="Lee Y.-G."/>
            <person name="Hong S.-Y."/>
            <person name="Cho K."/>
            <person name="Sohn K.H."/>
        </authorList>
    </citation>
    <scope>NUCLEOTIDE SEQUENCE</scope>
    <source>
        <strain evidence="4">KR_2_A2</strain>
    </source>
</reference>
<evidence type="ECO:0000256" key="1">
    <source>
        <dbReference type="RuleBase" id="RU363044"/>
    </source>
</evidence>
<feature type="region of interest" description="Disordered" evidence="2">
    <location>
        <begin position="1"/>
        <end position="39"/>
    </location>
</feature>
<proteinExistence type="inferred from homology"/>
<dbReference type="AlphaFoldDB" id="A0A8S9TQC3"/>
<dbReference type="Pfam" id="PF05970">
    <property type="entry name" value="PIF1"/>
    <property type="match status" value="1"/>
</dbReference>
<comment type="cofactor">
    <cofactor evidence="1">
        <name>Mg(2+)</name>
        <dbReference type="ChEBI" id="CHEBI:18420"/>
    </cofactor>
</comment>
<evidence type="ECO:0000313" key="4">
    <source>
        <dbReference type="EMBL" id="KAF4130801.1"/>
    </source>
</evidence>
<dbReference type="EC" id="5.6.2.3" evidence="1"/>
<sequence length="422" mass="46307">MLSPELNKSGPPHPVGEDTESGSTSGGLGTGLTDRTERMTCSPDRRDVFDRIIGSDERMGKLRQTLTLLHGGGGTGKSRPMRMITLVLRQHGIDTVNTCPTGVGACHLVNGKTFHSAFKTFRKGNLNLGLLRLTLTENVGLIVIDEASMFCAEFLVLLDQRLRAIYNCDQVFGGRSILLVGDFLQLEVTGGTPLCKGLYMTTTSDALLSARILFRLLSIYFLETQHRAAACAAQRSNISACRALPSFYPSGQRWTEEDAALFRPMPDAVVAALTNELTARDVENDQDWMDSLTILVTSSADKAILTSCTTQLFAKRQKQTLFRLRRQLRQDLPKTLEKLVYDEDANPELFAYSVGGAPANVLDNNSENVGWGVANGSRVCFILWPGMVKRNAGLCLRSLKMCIGAVRLSSIYHSCPTLSMFN</sequence>
<dbReference type="PANTHER" id="PTHR47642">
    <property type="entry name" value="ATP-DEPENDENT DNA HELICASE"/>
    <property type="match status" value="1"/>
</dbReference>
<dbReference type="SUPFAM" id="SSF52540">
    <property type="entry name" value="P-loop containing nucleoside triphosphate hydrolases"/>
    <property type="match status" value="1"/>
</dbReference>
<dbReference type="Gene3D" id="3.40.50.300">
    <property type="entry name" value="P-loop containing nucleotide triphosphate hydrolases"/>
    <property type="match status" value="1"/>
</dbReference>
<gene>
    <name evidence="4" type="ORF">GN958_ATG20005</name>
</gene>
<dbReference type="GO" id="GO:0005524">
    <property type="term" value="F:ATP binding"/>
    <property type="evidence" value="ECO:0007669"/>
    <property type="project" value="UniProtKB-KW"/>
</dbReference>
<comment type="similarity">
    <text evidence="1">Belongs to the helicase family.</text>
</comment>
<name>A0A8S9TQC3_PHYIN</name>
<dbReference type="InterPro" id="IPR027417">
    <property type="entry name" value="P-loop_NTPase"/>
</dbReference>
<evidence type="ECO:0000313" key="5">
    <source>
        <dbReference type="Proteomes" id="UP000704712"/>
    </source>
</evidence>
<evidence type="ECO:0000256" key="2">
    <source>
        <dbReference type="SAM" id="MobiDB-lite"/>
    </source>
</evidence>
<dbReference type="GO" id="GO:0000723">
    <property type="term" value="P:telomere maintenance"/>
    <property type="evidence" value="ECO:0007669"/>
    <property type="project" value="InterPro"/>
</dbReference>
<keyword evidence="1" id="KW-0233">DNA recombination</keyword>
<dbReference type="GO" id="GO:0006281">
    <property type="term" value="P:DNA repair"/>
    <property type="evidence" value="ECO:0007669"/>
    <property type="project" value="UniProtKB-KW"/>
</dbReference>
<evidence type="ECO:0000259" key="3">
    <source>
        <dbReference type="Pfam" id="PF05970"/>
    </source>
</evidence>
<protein>
    <recommendedName>
        <fullName evidence="1">ATP-dependent DNA helicase</fullName>
        <ecNumber evidence="1">5.6.2.3</ecNumber>
    </recommendedName>
</protein>
<dbReference type="EMBL" id="JAACNO010002800">
    <property type="protein sequence ID" value="KAF4130801.1"/>
    <property type="molecule type" value="Genomic_DNA"/>
</dbReference>
<organism evidence="4 5">
    <name type="scientific">Phytophthora infestans</name>
    <name type="common">Potato late blight agent</name>
    <name type="synonym">Botrytis infestans</name>
    <dbReference type="NCBI Taxonomy" id="4787"/>
    <lineage>
        <taxon>Eukaryota</taxon>
        <taxon>Sar</taxon>
        <taxon>Stramenopiles</taxon>
        <taxon>Oomycota</taxon>
        <taxon>Peronosporomycetes</taxon>
        <taxon>Peronosporales</taxon>
        <taxon>Peronosporaceae</taxon>
        <taxon>Phytophthora</taxon>
    </lineage>
</organism>
<dbReference type="Proteomes" id="UP000704712">
    <property type="component" value="Unassembled WGS sequence"/>
</dbReference>
<comment type="catalytic activity">
    <reaction evidence="1">
        <text>ATP + H2O = ADP + phosphate + H(+)</text>
        <dbReference type="Rhea" id="RHEA:13065"/>
        <dbReference type="ChEBI" id="CHEBI:15377"/>
        <dbReference type="ChEBI" id="CHEBI:15378"/>
        <dbReference type="ChEBI" id="CHEBI:30616"/>
        <dbReference type="ChEBI" id="CHEBI:43474"/>
        <dbReference type="ChEBI" id="CHEBI:456216"/>
        <dbReference type="EC" id="5.6.2.3"/>
    </reaction>
</comment>
<dbReference type="InterPro" id="IPR051055">
    <property type="entry name" value="PIF1_helicase"/>
</dbReference>
<dbReference type="GO" id="GO:0043139">
    <property type="term" value="F:5'-3' DNA helicase activity"/>
    <property type="evidence" value="ECO:0007669"/>
    <property type="project" value="UniProtKB-EC"/>
</dbReference>
<accession>A0A8S9TQC3</accession>
<keyword evidence="1" id="KW-0234">DNA repair</keyword>
<keyword evidence="1 4" id="KW-0347">Helicase</keyword>
<feature type="domain" description="DNA helicase Pif1-like DEAD-box helicase" evidence="3">
    <location>
        <begin position="43"/>
        <end position="186"/>
    </location>
</feature>
<dbReference type="InterPro" id="IPR010285">
    <property type="entry name" value="DNA_helicase_pif1-like_DEAD"/>
</dbReference>